<dbReference type="GO" id="GO:0000278">
    <property type="term" value="P:mitotic cell cycle"/>
    <property type="evidence" value="ECO:0007669"/>
    <property type="project" value="TreeGrafter"/>
</dbReference>
<keyword evidence="8" id="KW-1185">Reference proteome</keyword>
<dbReference type="GO" id="GO:0007051">
    <property type="term" value="P:spindle organization"/>
    <property type="evidence" value="ECO:0007669"/>
    <property type="project" value="TreeGrafter"/>
</dbReference>
<sequence>MRRYADATPCPAPSLSLHSNRYTEYGHRSSIYAPTYAIEDTTANLDYTTELGANPRHAKPRRAMRASRRTNFDPALDIFEDVAQEEEKQEQLQKAEIKRRSRASILPRIGAESRGTILAHPAQKIPTAAAAAPKAQLTKPHRRRVSELLLDREEAVGNATVQLREDILEKKELKKQGPRKDPRRRTIYVPSEDTTIMTIHPGQPTQRARNPRMRSPNFGLDLVTLSEEEPEDLVSALKKEKKTSRKSLAAPPKRGPLREVKRPPQAAPFLEDAFGSGPGKENVPPGFLEIDLNFTKKDGKPALKPSRVHFNTSKSAQTAQGKSKSDAAQKRLRSQNSYDGSPAKSIKSKVNSTASTKSSTIPPAKPSSRRTLPGKVQMHNPSSSSPFHPDGSPPSALRRRKDRSEPSTEISMLHIVGQPQPVREKYPILAEDLVRPELYEDHWLTYQEVAMTQLLNSVFNSAHAIHENGFSDQDLRLKMLAIYQDPATVLLHKRLQASLTCGALSLPKDLLGQTLRIKDDLGMRKKYLNLWVKTYDLFALRAAAEAIVGRKIAVPSRLSSGSTSSEDGSRQTRAERRAIEAFLETFFIRNEDATRVKSGAGSIANITRGDHHGDEVGSPGWAWRRTMLRSLMLVLLLDKAKIQGAITDCLFQTTSPHKTSEQVLHALGAMLLPSVGDITRPLGHFNYRVEHAQYPLEEYNYHIENIAIDLRDGVMVTRLVELLLYSPTAISDRGDETVTITMPSGELLTSTFNLNQRESWILSQHLKYPSIGRPQKLYNVQVALSALVGVRGIPTQAIEGIKPEDIVDGHREKTLSLLWAVVGKCGLSTLVDWSQLVKEIDRFRESWYSKRDNYEQRDLDSDDDEEATIQLQGLEYHKRLLLSWSRSIARLHGLRVSNLTTSFSDPRVLESIVDTYLPSSLSTGDGTAQLPLAAKLRATGCSSSFVALFTPQHHKNKTIPSRDFTLITLAFLASRLLPLSITHRAASVIQRAYRRRLGRQTAHKRVVLMRLAYACADVARKREKVVCAAMTLQRRWRQVLADRKKRLEREVTLFQAAARGWALRRWARRVTGGRVGGKEKVRRVRGGW</sequence>
<dbReference type="InterPro" id="IPR036872">
    <property type="entry name" value="CH_dom_sf"/>
</dbReference>
<feature type="region of interest" description="Disordered" evidence="5">
    <location>
        <begin position="196"/>
        <end position="215"/>
    </location>
</feature>
<dbReference type="PROSITE" id="PS50021">
    <property type="entry name" value="CH"/>
    <property type="match status" value="1"/>
</dbReference>
<dbReference type="EMBL" id="ML986521">
    <property type="protein sequence ID" value="KAF2272436.1"/>
    <property type="molecule type" value="Genomic_DNA"/>
</dbReference>
<organism evidence="7 8">
    <name type="scientific">Westerdykella ornata</name>
    <dbReference type="NCBI Taxonomy" id="318751"/>
    <lineage>
        <taxon>Eukaryota</taxon>
        <taxon>Fungi</taxon>
        <taxon>Dikarya</taxon>
        <taxon>Ascomycota</taxon>
        <taxon>Pezizomycotina</taxon>
        <taxon>Dothideomycetes</taxon>
        <taxon>Pleosporomycetidae</taxon>
        <taxon>Pleosporales</taxon>
        <taxon>Sporormiaceae</taxon>
        <taxon>Westerdykella</taxon>
    </lineage>
</organism>
<feature type="region of interest" description="Disordered" evidence="5">
    <location>
        <begin position="233"/>
        <end position="408"/>
    </location>
</feature>
<dbReference type="Gene3D" id="1.10.418.10">
    <property type="entry name" value="Calponin-like domain"/>
    <property type="match status" value="1"/>
</dbReference>
<dbReference type="GO" id="GO:0005516">
    <property type="term" value="F:calmodulin binding"/>
    <property type="evidence" value="ECO:0007669"/>
    <property type="project" value="UniProtKB-KW"/>
</dbReference>
<comment type="subcellular location">
    <subcellularLocation>
        <location evidence="1">Cytoplasm</location>
    </subcellularLocation>
</comment>
<keyword evidence="3" id="KW-0677">Repeat</keyword>
<dbReference type="GeneID" id="54550363"/>
<evidence type="ECO:0000256" key="5">
    <source>
        <dbReference type="SAM" id="MobiDB-lite"/>
    </source>
</evidence>
<evidence type="ECO:0000313" key="7">
    <source>
        <dbReference type="EMBL" id="KAF2272436.1"/>
    </source>
</evidence>
<dbReference type="GO" id="GO:0000922">
    <property type="term" value="C:spindle pole"/>
    <property type="evidence" value="ECO:0007669"/>
    <property type="project" value="TreeGrafter"/>
</dbReference>
<dbReference type="InterPro" id="IPR000048">
    <property type="entry name" value="IQ_motif_EF-hand-BS"/>
</dbReference>
<reference evidence="7" key="1">
    <citation type="journal article" date="2020" name="Stud. Mycol.">
        <title>101 Dothideomycetes genomes: a test case for predicting lifestyles and emergence of pathogens.</title>
        <authorList>
            <person name="Haridas S."/>
            <person name="Albert R."/>
            <person name="Binder M."/>
            <person name="Bloem J."/>
            <person name="Labutti K."/>
            <person name="Salamov A."/>
            <person name="Andreopoulos B."/>
            <person name="Baker S."/>
            <person name="Barry K."/>
            <person name="Bills G."/>
            <person name="Bluhm B."/>
            <person name="Cannon C."/>
            <person name="Castanera R."/>
            <person name="Culley D."/>
            <person name="Daum C."/>
            <person name="Ezra D."/>
            <person name="Gonzalez J."/>
            <person name="Henrissat B."/>
            <person name="Kuo A."/>
            <person name="Liang C."/>
            <person name="Lipzen A."/>
            <person name="Lutzoni F."/>
            <person name="Magnuson J."/>
            <person name="Mondo S."/>
            <person name="Nolan M."/>
            <person name="Ohm R."/>
            <person name="Pangilinan J."/>
            <person name="Park H.-J."/>
            <person name="Ramirez L."/>
            <person name="Alfaro M."/>
            <person name="Sun H."/>
            <person name="Tritt A."/>
            <person name="Yoshinaga Y."/>
            <person name="Zwiers L.-H."/>
            <person name="Turgeon B."/>
            <person name="Goodwin S."/>
            <person name="Spatafora J."/>
            <person name="Crous P."/>
            <person name="Grigoriev I."/>
        </authorList>
    </citation>
    <scope>NUCLEOTIDE SEQUENCE</scope>
    <source>
        <strain evidence="7">CBS 379.55</strain>
    </source>
</reference>
<evidence type="ECO:0000256" key="4">
    <source>
        <dbReference type="ARBA" id="ARBA00022860"/>
    </source>
</evidence>
<feature type="compositionally biased region" description="Polar residues" evidence="5">
    <location>
        <begin position="348"/>
        <end position="361"/>
    </location>
</feature>
<feature type="domain" description="Calponin-homology (CH)" evidence="6">
    <location>
        <begin position="682"/>
        <end position="826"/>
    </location>
</feature>
<dbReference type="SMART" id="SM00015">
    <property type="entry name" value="IQ"/>
    <property type="match status" value="2"/>
</dbReference>
<accession>A0A6A6J9Y4</accession>
<dbReference type="RefSeq" id="XP_033649975.1">
    <property type="nucleotide sequence ID" value="XM_033797188.1"/>
</dbReference>
<keyword evidence="4" id="KW-0112">Calmodulin-binding</keyword>
<dbReference type="Proteomes" id="UP000800097">
    <property type="component" value="Unassembled WGS sequence"/>
</dbReference>
<evidence type="ECO:0000259" key="6">
    <source>
        <dbReference type="PROSITE" id="PS50021"/>
    </source>
</evidence>
<evidence type="ECO:0000256" key="2">
    <source>
        <dbReference type="ARBA" id="ARBA00022490"/>
    </source>
</evidence>
<protein>
    <recommendedName>
        <fullName evidence="6">Calponin-homology (CH) domain-containing protein</fullName>
    </recommendedName>
</protein>
<proteinExistence type="predicted"/>
<dbReference type="PANTHER" id="PTHR22706:SF1">
    <property type="entry name" value="ASSEMBLY FACTOR FOR SPINDLE MICROTUBULES"/>
    <property type="match status" value="1"/>
</dbReference>
<gene>
    <name evidence="7" type="ORF">EI97DRAFT_426355</name>
</gene>
<keyword evidence="2" id="KW-0963">Cytoplasm</keyword>
<evidence type="ECO:0000313" key="8">
    <source>
        <dbReference type="Proteomes" id="UP000800097"/>
    </source>
</evidence>
<dbReference type="GO" id="GO:0005737">
    <property type="term" value="C:cytoplasm"/>
    <property type="evidence" value="ECO:0007669"/>
    <property type="project" value="UniProtKB-SubCell"/>
</dbReference>
<dbReference type="SUPFAM" id="SSF47576">
    <property type="entry name" value="Calponin-homology domain, CH-domain"/>
    <property type="match status" value="1"/>
</dbReference>
<feature type="compositionally biased region" description="Polar residues" evidence="5">
    <location>
        <begin position="309"/>
        <end position="322"/>
    </location>
</feature>
<dbReference type="InterPro" id="IPR051185">
    <property type="entry name" value="ASPM"/>
</dbReference>
<name>A0A6A6J9Y4_WESOR</name>
<dbReference type="OrthoDB" id="76388at2759"/>
<evidence type="ECO:0000256" key="1">
    <source>
        <dbReference type="ARBA" id="ARBA00004496"/>
    </source>
</evidence>
<dbReference type="InterPro" id="IPR001715">
    <property type="entry name" value="CH_dom"/>
</dbReference>
<dbReference type="AlphaFoldDB" id="A0A6A6J9Y4"/>
<dbReference type="PANTHER" id="PTHR22706">
    <property type="entry name" value="ASSEMBLY FACTOR FOR SPINDLE MICROTUBULES"/>
    <property type="match status" value="1"/>
</dbReference>
<evidence type="ECO:0000256" key="3">
    <source>
        <dbReference type="ARBA" id="ARBA00022737"/>
    </source>
</evidence>
<feature type="compositionally biased region" description="Polar residues" evidence="5">
    <location>
        <begin position="196"/>
        <end position="208"/>
    </location>
</feature>
<dbReference type="CDD" id="cd21223">
    <property type="entry name" value="CH_ASPM_rpt1"/>
    <property type="match status" value="1"/>
</dbReference>
<dbReference type="GO" id="GO:0051295">
    <property type="term" value="P:establishment of meiotic spindle localization"/>
    <property type="evidence" value="ECO:0007669"/>
    <property type="project" value="TreeGrafter"/>
</dbReference>